<gene>
    <name evidence="2" type="ORF">AAHA92_30716</name>
</gene>
<protein>
    <submittedName>
        <fullName evidence="2">Uncharacterized protein</fullName>
    </submittedName>
</protein>
<proteinExistence type="predicted"/>
<organism evidence="2 3">
    <name type="scientific">Salvia divinorum</name>
    <name type="common">Maria pastora</name>
    <name type="synonym">Diviner's sage</name>
    <dbReference type="NCBI Taxonomy" id="28513"/>
    <lineage>
        <taxon>Eukaryota</taxon>
        <taxon>Viridiplantae</taxon>
        <taxon>Streptophyta</taxon>
        <taxon>Embryophyta</taxon>
        <taxon>Tracheophyta</taxon>
        <taxon>Spermatophyta</taxon>
        <taxon>Magnoliopsida</taxon>
        <taxon>eudicotyledons</taxon>
        <taxon>Gunneridae</taxon>
        <taxon>Pentapetalae</taxon>
        <taxon>asterids</taxon>
        <taxon>lamiids</taxon>
        <taxon>Lamiales</taxon>
        <taxon>Lamiaceae</taxon>
        <taxon>Nepetoideae</taxon>
        <taxon>Mentheae</taxon>
        <taxon>Salviinae</taxon>
        <taxon>Salvia</taxon>
        <taxon>Salvia subgen. Calosphace</taxon>
    </lineage>
</organism>
<name>A0ABD1FUC2_SALDI</name>
<evidence type="ECO:0000313" key="3">
    <source>
        <dbReference type="Proteomes" id="UP001567538"/>
    </source>
</evidence>
<dbReference type="EMBL" id="JBEAFC010000012">
    <property type="protein sequence ID" value="KAL1534549.1"/>
    <property type="molecule type" value="Genomic_DNA"/>
</dbReference>
<comment type="caution">
    <text evidence="2">The sequence shown here is derived from an EMBL/GenBank/DDBJ whole genome shotgun (WGS) entry which is preliminary data.</text>
</comment>
<dbReference type="Proteomes" id="UP001567538">
    <property type="component" value="Unassembled WGS sequence"/>
</dbReference>
<accession>A0ABD1FUC2</accession>
<feature type="compositionally biased region" description="Polar residues" evidence="1">
    <location>
        <begin position="35"/>
        <end position="47"/>
    </location>
</feature>
<feature type="region of interest" description="Disordered" evidence="1">
    <location>
        <begin position="21"/>
        <end position="47"/>
    </location>
</feature>
<evidence type="ECO:0000256" key="1">
    <source>
        <dbReference type="SAM" id="MobiDB-lite"/>
    </source>
</evidence>
<sequence length="107" mass="11473">MAWRGSLSRSLMSTARVSAFRSSPPLATLRPPPVSSSHPNSRRLSFSNPSTLGELGCAQSLLSLHRTVAGTRLTSRLADNVRAFCELSHGTLCRSLPFFSGSLTVSL</sequence>
<reference evidence="2 3" key="1">
    <citation type="submission" date="2024-06" db="EMBL/GenBank/DDBJ databases">
        <title>A chromosome level genome sequence of Diviner's sage (Salvia divinorum).</title>
        <authorList>
            <person name="Ford S.A."/>
            <person name="Ro D.-K."/>
            <person name="Ness R.W."/>
            <person name="Phillips M.A."/>
        </authorList>
    </citation>
    <scope>NUCLEOTIDE SEQUENCE [LARGE SCALE GENOMIC DNA]</scope>
    <source>
        <strain evidence="2">SAF-2024a</strain>
        <tissue evidence="2">Leaf</tissue>
    </source>
</reference>
<dbReference type="AlphaFoldDB" id="A0ABD1FUC2"/>
<keyword evidence="3" id="KW-1185">Reference proteome</keyword>
<evidence type="ECO:0000313" key="2">
    <source>
        <dbReference type="EMBL" id="KAL1534549.1"/>
    </source>
</evidence>